<dbReference type="Pfam" id="PF00270">
    <property type="entry name" value="DEAD"/>
    <property type="match status" value="1"/>
</dbReference>
<dbReference type="InterPro" id="IPR011545">
    <property type="entry name" value="DEAD/DEAH_box_helicase_dom"/>
</dbReference>
<comment type="similarity">
    <text evidence="6">Belongs to the DEAD box helicase family. DDX6/DHH1 subfamily.</text>
</comment>
<feature type="region of interest" description="Disordered" evidence="9">
    <location>
        <begin position="464"/>
        <end position="552"/>
    </location>
</feature>
<evidence type="ECO:0000313" key="13">
    <source>
        <dbReference type="EMBL" id="KAA6403709.1"/>
    </source>
</evidence>
<evidence type="ECO:0000313" key="14">
    <source>
        <dbReference type="Proteomes" id="UP000324800"/>
    </source>
</evidence>
<feature type="domain" description="Helicase ATP-binding" evidence="10">
    <location>
        <begin position="121"/>
        <end position="291"/>
    </location>
</feature>
<dbReference type="Proteomes" id="UP000324800">
    <property type="component" value="Unassembled WGS sequence"/>
</dbReference>
<dbReference type="InterPro" id="IPR027417">
    <property type="entry name" value="P-loop_NTPase"/>
</dbReference>
<dbReference type="PROSITE" id="PS51194">
    <property type="entry name" value="HELICASE_CTER"/>
    <property type="match status" value="1"/>
</dbReference>
<sequence length="552" mass="61469">MQALHKLNLGNKWKDEYKQTRHDAKKIFPEELLGAVANKYFGADWLLLPIKLPNTFQTMNPEEKKQLIENSVGHNDNRAKTEDVTLTKGQSFDDYGLQRELVMGIYAMGFENPSPVQEAAIPQILAGYHLLARAKNGTGKTGAFLIPVLESIKPDKPYVQAMILVPTRELAVQTYQTAKDLSKYMRVRIQMVTGGTSVQEDILQLRNPGHLIIATSGRLLDMSSRKIVDLSHCGILVLDEADKMLTYDYITVIEEILSYYPEQRQILLFSATFPIQVKQFSDKYMPKKEEVNMMEQLTLKGITQYYAYVEERQKIMCLDALFAKLNINQAMIFCNSVPRVVLLAKKIIEMGHSCFYLHAQMPMQQRTRVFHDFRNGVGRNLVCSDLLTRGIDIKNVNVVINFDMPRTSETYLHRIGRGGRFGGLGIAINLITAEDRHALYKIERELGTEIKAIPTVIPPELYAANGDGTGTVEQEDTEADAGDESITGTSTGQGDVKIGVQITEQNSKSDGQQQAGEKKGSNSSDKDDTNVGGATSGNTETEAKGSSDDGAQ</sequence>
<dbReference type="PANTHER" id="PTHR47960">
    <property type="entry name" value="DEAD-BOX ATP-DEPENDENT RNA HELICASE 50"/>
    <property type="match status" value="1"/>
</dbReference>
<feature type="compositionally biased region" description="Acidic residues" evidence="9">
    <location>
        <begin position="473"/>
        <end position="483"/>
    </location>
</feature>
<accession>A0A5J4XB51</accession>
<evidence type="ECO:0000256" key="7">
    <source>
        <dbReference type="PROSITE-ProRule" id="PRU00552"/>
    </source>
</evidence>
<dbReference type="GO" id="GO:0005737">
    <property type="term" value="C:cytoplasm"/>
    <property type="evidence" value="ECO:0007669"/>
    <property type="project" value="UniProtKB-SubCell"/>
</dbReference>
<dbReference type="InterPro" id="IPR001650">
    <property type="entry name" value="Helicase_C-like"/>
</dbReference>
<evidence type="ECO:0000256" key="6">
    <source>
        <dbReference type="ARBA" id="ARBA00038316"/>
    </source>
</evidence>
<keyword evidence="5 8" id="KW-0067">ATP-binding</keyword>
<evidence type="ECO:0000256" key="9">
    <source>
        <dbReference type="SAM" id="MobiDB-lite"/>
    </source>
</evidence>
<dbReference type="SUPFAM" id="SSF52540">
    <property type="entry name" value="P-loop containing nucleoside triphosphate hydrolases"/>
    <property type="match status" value="1"/>
</dbReference>
<proteinExistence type="inferred from homology"/>
<dbReference type="OrthoDB" id="10265785at2759"/>
<comment type="subcellular location">
    <subcellularLocation>
        <location evidence="1">Cytoplasm</location>
    </subcellularLocation>
</comment>
<evidence type="ECO:0000259" key="11">
    <source>
        <dbReference type="PROSITE" id="PS51194"/>
    </source>
</evidence>
<dbReference type="GO" id="GO:0003724">
    <property type="term" value="F:RNA helicase activity"/>
    <property type="evidence" value="ECO:0007669"/>
    <property type="project" value="InterPro"/>
</dbReference>
<dbReference type="GO" id="GO:0003676">
    <property type="term" value="F:nucleic acid binding"/>
    <property type="evidence" value="ECO:0007669"/>
    <property type="project" value="InterPro"/>
</dbReference>
<dbReference type="SMART" id="SM00487">
    <property type="entry name" value="DEXDc"/>
    <property type="match status" value="1"/>
</dbReference>
<dbReference type="PROSITE" id="PS51195">
    <property type="entry name" value="Q_MOTIF"/>
    <property type="match status" value="1"/>
</dbReference>
<feature type="domain" description="DEAD-box RNA helicase Q" evidence="12">
    <location>
        <begin position="90"/>
        <end position="118"/>
    </location>
</feature>
<evidence type="ECO:0000256" key="3">
    <source>
        <dbReference type="ARBA" id="ARBA00022801"/>
    </source>
</evidence>
<dbReference type="InterPro" id="IPR000629">
    <property type="entry name" value="RNA-helicase_DEAD-box_CS"/>
</dbReference>
<reference evidence="13 14" key="1">
    <citation type="submission" date="2019-03" db="EMBL/GenBank/DDBJ databases">
        <title>Single cell metagenomics reveals metabolic interactions within the superorganism composed of flagellate Streblomastix strix and complex community of Bacteroidetes bacteria on its surface.</title>
        <authorList>
            <person name="Treitli S.C."/>
            <person name="Kolisko M."/>
            <person name="Husnik F."/>
            <person name="Keeling P."/>
            <person name="Hampl V."/>
        </authorList>
    </citation>
    <scope>NUCLEOTIDE SEQUENCE [LARGE SCALE GENOMIC DNA]</scope>
    <source>
        <strain evidence="13">ST1C</strain>
    </source>
</reference>
<dbReference type="InterPro" id="IPR014001">
    <property type="entry name" value="Helicase_ATP-bd"/>
</dbReference>
<feature type="domain" description="Helicase C-terminal" evidence="11">
    <location>
        <begin position="301"/>
        <end position="461"/>
    </location>
</feature>
<dbReference type="CDD" id="cd17940">
    <property type="entry name" value="DEADc_DDX6"/>
    <property type="match status" value="1"/>
</dbReference>
<keyword evidence="3 8" id="KW-0378">Hydrolase</keyword>
<protein>
    <submittedName>
        <fullName evidence="13">Putative ATP-dependent RNA helicase DHH1</fullName>
    </submittedName>
</protein>
<feature type="short sequence motif" description="Q motif" evidence="7">
    <location>
        <begin position="90"/>
        <end position="118"/>
    </location>
</feature>
<keyword evidence="2 8" id="KW-0547">Nucleotide-binding</keyword>
<feature type="compositionally biased region" description="Polar residues" evidence="9">
    <location>
        <begin position="502"/>
        <end position="515"/>
    </location>
</feature>
<organism evidence="13 14">
    <name type="scientific">Streblomastix strix</name>
    <dbReference type="NCBI Taxonomy" id="222440"/>
    <lineage>
        <taxon>Eukaryota</taxon>
        <taxon>Metamonada</taxon>
        <taxon>Preaxostyla</taxon>
        <taxon>Oxymonadida</taxon>
        <taxon>Streblomastigidae</taxon>
        <taxon>Streblomastix</taxon>
    </lineage>
</organism>
<evidence type="ECO:0000256" key="5">
    <source>
        <dbReference type="ARBA" id="ARBA00022840"/>
    </source>
</evidence>
<dbReference type="GO" id="GO:0005524">
    <property type="term" value="F:ATP binding"/>
    <property type="evidence" value="ECO:0007669"/>
    <property type="project" value="UniProtKB-KW"/>
</dbReference>
<dbReference type="EMBL" id="SNRW01000070">
    <property type="protein sequence ID" value="KAA6403709.1"/>
    <property type="molecule type" value="Genomic_DNA"/>
</dbReference>
<dbReference type="PROSITE" id="PS00039">
    <property type="entry name" value="DEAD_ATP_HELICASE"/>
    <property type="match status" value="1"/>
</dbReference>
<evidence type="ECO:0000259" key="10">
    <source>
        <dbReference type="PROSITE" id="PS51192"/>
    </source>
</evidence>
<evidence type="ECO:0000256" key="2">
    <source>
        <dbReference type="ARBA" id="ARBA00022741"/>
    </source>
</evidence>
<dbReference type="GO" id="GO:0016787">
    <property type="term" value="F:hydrolase activity"/>
    <property type="evidence" value="ECO:0007669"/>
    <property type="project" value="UniProtKB-KW"/>
</dbReference>
<evidence type="ECO:0000256" key="4">
    <source>
        <dbReference type="ARBA" id="ARBA00022806"/>
    </source>
</evidence>
<dbReference type="Gene3D" id="3.40.50.300">
    <property type="entry name" value="P-loop containing nucleotide triphosphate hydrolases"/>
    <property type="match status" value="2"/>
</dbReference>
<evidence type="ECO:0000259" key="12">
    <source>
        <dbReference type="PROSITE" id="PS51195"/>
    </source>
</evidence>
<evidence type="ECO:0000256" key="1">
    <source>
        <dbReference type="ARBA" id="ARBA00004496"/>
    </source>
</evidence>
<dbReference type="CDD" id="cd18787">
    <property type="entry name" value="SF2_C_DEAD"/>
    <property type="match status" value="1"/>
</dbReference>
<name>A0A5J4XB51_9EUKA</name>
<comment type="caution">
    <text evidence="13">The sequence shown here is derived from an EMBL/GenBank/DDBJ whole genome shotgun (WGS) entry which is preliminary data.</text>
</comment>
<feature type="compositionally biased region" description="Basic and acidic residues" evidence="9">
    <location>
        <begin position="541"/>
        <end position="552"/>
    </location>
</feature>
<gene>
    <name evidence="13" type="ORF">EZS28_000767</name>
</gene>
<dbReference type="InterPro" id="IPR014014">
    <property type="entry name" value="RNA_helicase_DEAD_Q_motif"/>
</dbReference>
<dbReference type="AlphaFoldDB" id="A0A5J4XB51"/>
<dbReference type="Pfam" id="PF00271">
    <property type="entry name" value="Helicase_C"/>
    <property type="match status" value="1"/>
</dbReference>
<keyword evidence="4 8" id="KW-0347">Helicase</keyword>
<dbReference type="SMART" id="SM00490">
    <property type="entry name" value="HELICc"/>
    <property type="match status" value="1"/>
</dbReference>
<feature type="compositionally biased region" description="Basic and acidic residues" evidence="9">
    <location>
        <begin position="516"/>
        <end position="529"/>
    </location>
</feature>
<dbReference type="PROSITE" id="PS51192">
    <property type="entry name" value="HELICASE_ATP_BIND_1"/>
    <property type="match status" value="1"/>
</dbReference>
<evidence type="ECO:0000256" key="8">
    <source>
        <dbReference type="RuleBase" id="RU000492"/>
    </source>
</evidence>